<comment type="caution">
    <text evidence="2">The sequence shown here is derived from an EMBL/GenBank/DDBJ whole genome shotgun (WGS) entry which is preliminary data.</text>
</comment>
<feature type="compositionally biased region" description="Basic residues" evidence="1">
    <location>
        <begin position="99"/>
        <end position="109"/>
    </location>
</feature>
<keyword evidence="3" id="KW-1185">Reference proteome</keyword>
<feature type="region of interest" description="Disordered" evidence="1">
    <location>
        <begin position="93"/>
        <end position="117"/>
    </location>
</feature>
<name>A0A844GFG3_9NEIS</name>
<accession>A0A844GFG3</accession>
<dbReference type="Proteomes" id="UP000446658">
    <property type="component" value="Unassembled WGS sequence"/>
</dbReference>
<dbReference type="EMBL" id="WLYX01000001">
    <property type="protein sequence ID" value="MTD33434.1"/>
    <property type="molecule type" value="Genomic_DNA"/>
</dbReference>
<evidence type="ECO:0000313" key="2">
    <source>
        <dbReference type="EMBL" id="MTD33434.1"/>
    </source>
</evidence>
<reference evidence="2 3" key="1">
    <citation type="submission" date="2019-11" db="EMBL/GenBank/DDBJ databases">
        <title>Draft genome sequence of Paludibacterium sp. dN18-1.</title>
        <authorList>
            <person name="Im W.-T."/>
        </authorList>
    </citation>
    <scope>NUCLEOTIDE SEQUENCE [LARGE SCALE GENOMIC DNA]</scope>
    <source>
        <strain evidence="3">dN 18-1</strain>
    </source>
</reference>
<proteinExistence type="predicted"/>
<evidence type="ECO:0000256" key="1">
    <source>
        <dbReference type="SAM" id="MobiDB-lite"/>
    </source>
</evidence>
<protein>
    <submittedName>
        <fullName evidence="2">Uncharacterized protein</fullName>
    </submittedName>
</protein>
<gene>
    <name evidence="2" type="ORF">GKE73_10955</name>
</gene>
<sequence length="117" mass="13578">MAVFFARWLDVKFAVWCDMVIDDLLRGKAEVTITKPEESAVLALPKDLPSALRALADSVELQEKLKAQTVEQAKQIDHLASLMTVNNFLTKHDYQHQTSRNRRYHHQDRLRRPLLPE</sequence>
<dbReference type="AlphaFoldDB" id="A0A844GFG3"/>
<evidence type="ECO:0000313" key="3">
    <source>
        <dbReference type="Proteomes" id="UP000446658"/>
    </source>
</evidence>
<organism evidence="2 3">
    <name type="scientific">Paludibacterium denitrificans</name>
    <dbReference type="NCBI Taxonomy" id="2675226"/>
    <lineage>
        <taxon>Bacteria</taxon>
        <taxon>Pseudomonadati</taxon>
        <taxon>Pseudomonadota</taxon>
        <taxon>Betaproteobacteria</taxon>
        <taxon>Neisseriales</taxon>
        <taxon>Chromobacteriaceae</taxon>
        <taxon>Paludibacterium</taxon>
    </lineage>
</organism>